<dbReference type="InterPro" id="IPR025659">
    <property type="entry name" value="Tubby-like_C"/>
</dbReference>
<comment type="function">
    <text evidence="2">May mediate accelerated ATP-independent bidirectional transbilayer migration of phospholipids upon binding calcium ions that results in a loss of phospholipid asymmetry in the plasma membrane.</text>
</comment>
<reference evidence="4" key="2">
    <citation type="submission" date="2017-02" db="UniProtKB">
        <authorList>
            <consortium name="WormBaseParasite"/>
        </authorList>
    </citation>
    <scope>IDENTIFICATION</scope>
</reference>
<evidence type="ECO:0000313" key="3">
    <source>
        <dbReference type="Proteomes" id="UP000035642"/>
    </source>
</evidence>
<dbReference type="InterPro" id="IPR005552">
    <property type="entry name" value="Scramblase"/>
</dbReference>
<evidence type="ECO:0000256" key="1">
    <source>
        <dbReference type="ARBA" id="ARBA00005350"/>
    </source>
</evidence>
<dbReference type="STRING" id="6313.A0A0K0DA77"/>
<reference evidence="3" key="1">
    <citation type="submission" date="2012-09" db="EMBL/GenBank/DDBJ databases">
        <authorList>
            <person name="Martin A.A."/>
        </authorList>
    </citation>
    <scope>NUCLEOTIDE SEQUENCE</scope>
</reference>
<dbReference type="GO" id="GO:0017128">
    <property type="term" value="F:phospholipid scramblase activity"/>
    <property type="evidence" value="ECO:0007669"/>
    <property type="project" value="InterPro"/>
</dbReference>
<comment type="cofactor">
    <cofactor evidence="2">
        <name>Ca(2+)</name>
        <dbReference type="ChEBI" id="CHEBI:29108"/>
    </cofactor>
</comment>
<evidence type="ECO:0000313" key="4">
    <source>
        <dbReference type="WBParaSite" id="ACAC_0000713301-mRNA-1"/>
    </source>
</evidence>
<dbReference type="PANTHER" id="PTHR23248:SF63">
    <property type="entry name" value="PHOSPHOLIPID SCRAMBLASE"/>
    <property type="match status" value="1"/>
</dbReference>
<comment type="similarity">
    <text evidence="1 2">Belongs to the phospholipid scramblase family.</text>
</comment>
<keyword evidence="2" id="KW-0106">Calcium</keyword>
<protein>
    <recommendedName>
        <fullName evidence="2">Phospholipid scramblase</fullName>
    </recommendedName>
</protein>
<dbReference type="Pfam" id="PF03803">
    <property type="entry name" value="Scramblase"/>
    <property type="match status" value="1"/>
</dbReference>
<dbReference type="Proteomes" id="UP000035642">
    <property type="component" value="Unassembled WGS sequence"/>
</dbReference>
<name>A0A0K0DA77_ANGCA</name>
<keyword evidence="3" id="KW-1185">Reference proteome</keyword>
<organism evidence="3 4">
    <name type="scientific">Angiostrongylus cantonensis</name>
    <name type="common">Rat lungworm</name>
    <dbReference type="NCBI Taxonomy" id="6313"/>
    <lineage>
        <taxon>Eukaryota</taxon>
        <taxon>Metazoa</taxon>
        <taxon>Ecdysozoa</taxon>
        <taxon>Nematoda</taxon>
        <taxon>Chromadorea</taxon>
        <taxon>Rhabditida</taxon>
        <taxon>Rhabditina</taxon>
        <taxon>Rhabditomorpha</taxon>
        <taxon>Strongyloidea</taxon>
        <taxon>Metastrongylidae</taxon>
        <taxon>Angiostrongylus</taxon>
    </lineage>
</organism>
<dbReference type="WBParaSite" id="ACAC_0000713301-mRNA-1">
    <property type="protein sequence ID" value="ACAC_0000713301-mRNA-1"/>
    <property type="gene ID" value="ACAC_0000713301"/>
</dbReference>
<keyword evidence="2" id="KW-0564">Palmitate</keyword>
<dbReference type="PANTHER" id="PTHR23248">
    <property type="entry name" value="PHOSPHOLIPID SCRAMBLASE-RELATED"/>
    <property type="match status" value="1"/>
</dbReference>
<sequence>MVEIVKKEVEGNRRSTVGFSILQVCYAFEESNYCERLCCGSQRGFTIHIVDNFKREVMRIQRPFMCCGGGCYGLFANLSGCASSCTIEAPPGNLIGTVQQRGAFCANLFNLKDANDAVILDINGPCCCLLLGCDDKEFPVNTPSGETIGSITKKWSGCIWETFTDADVFCVTFPKDLDVKAKAILLGATFLVVSFSLQDQFIIILM</sequence>
<keyword evidence="2" id="KW-0449">Lipoprotein</keyword>
<dbReference type="GO" id="GO:0005886">
    <property type="term" value="C:plasma membrane"/>
    <property type="evidence" value="ECO:0007669"/>
    <property type="project" value="TreeGrafter"/>
</dbReference>
<evidence type="ECO:0000256" key="2">
    <source>
        <dbReference type="RuleBase" id="RU363116"/>
    </source>
</evidence>
<proteinExistence type="inferred from homology"/>
<accession>A0A0K0DA77</accession>
<dbReference type="AlphaFoldDB" id="A0A0K0DA77"/>
<dbReference type="SUPFAM" id="SSF54518">
    <property type="entry name" value="Tubby C-terminal domain-like"/>
    <property type="match status" value="1"/>
</dbReference>